<feature type="transmembrane region" description="Helical" evidence="9">
    <location>
        <begin position="190"/>
        <end position="209"/>
    </location>
</feature>
<feature type="region of interest" description="Disordered" evidence="8">
    <location>
        <begin position="504"/>
        <end position="526"/>
    </location>
</feature>
<dbReference type="Proteomes" id="UP000242875">
    <property type="component" value="Unassembled WGS sequence"/>
</dbReference>
<comment type="similarity">
    <text evidence="2 7">Belongs to the major facilitator superfamily. Sugar transporter (TC 2.A.1.1) family.</text>
</comment>
<dbReference type="AlphaFoldDB" id="A0A261Y8G4"/>
<keyword evidence="5 9" id="KW-1133">Transmembrane helix</keyword>
<protein>
    <recommendedName>
        <fullName evidence="10">Major facilitator superfamily (MFS) profile domain-containing protein</fullName>
    </recommendedName>
</protein>
<name>A0A261Y8G4_9FUNG</name>
<evidence type="ECO:0000313" key="11">
    <source>
        <dbReference type="EMBL" id="OZJ06915.1"/>
    </source>
</evidence>
<dbReference type="InterPro" id="IPR050360">
    <property type="entry name" value="MFS_Sugar_Transporters"/>
</dbReference>
<dbReference type="Gene3D" id="1.20.1250.20">
    <property type="entry name" value="MFS general substrate transporter like domains"/>
    <property type="match status" value="1"/>
</dbReference>
<dbReference type="InterPro" id="IPR003663">
    <property type="entry name" value="Sugar/inositol_transpt"/>
</dbReference>
<proteinExistence type="inferred from homology"/>
<dbReference type="InterPro" id="IPR036259">
    <property type="entry name" value="MFS_trans_sf"/>
</dbReference>
<feature type="transmembrane region" description="Helical" evidence="9">
    <location>
        <begin position="452"/>
        <end position="472"/>
    </location>
</feature>
<dbReference type="PROSITE" id="PS00216">
    <property type="entry name" value="SUGAR_TRANSPORT_1"/>
    <property type="match status" value="1"/>
</dbReference>
<evidence type="ECO:0000256" key="2">
    <source>
        <dbReference type="ARBA" id="ARBA00010992"/>
    </source>
</evidence>
<dbReference type="PANTHER" id="PTHR48022">
    <property type="entry name" value="PLASTIDIC GLUCOSE TRANSPORTER 4"/>
    <property type="match status" value="1"/>
</dbReference>
<evidence type="ECO:0000256" key="1">
    <source>
        <dbReference type="ARBA" id="ARBA00004141"/>
    </source>
</evidence>
<evidence type="ECO:0000256" key="4">
    <source>
        <dbReference type="ARBA" id="ARBA00022692"/>
    </source>
</evidence>
<sequence>MVVAVAVPQSNAAAINANRPTSGLVWLSVVYASIGGFLFGYDQGVMSGIIVMPHWVSYFNNPDPALTGLIVSLYLLGAMVGALIAGPLSERIGRKRSIMLGCVVFTFGSALQCGATNLNLLLAGRWFQGMGIGTFSMNVPVYQSELAPPLWRGRIVALQQLSIVAGIMCAFWIGYGCSFIDSDASWRVPLGLQIVPAIILFFGGFILPYSPRWLVDKGRDAEGKLQFNLPLQVLARLHAKGDANDEFVQIEYREITEQAAYEREHCVRTYGELFKKGANRRRAILAIGIQVMQQWTGINAVLYYAPLIFQGAGLSSTSSSLLATGLNGVISVLSTIPAVLYIDRWGRVKTLIFGAIGMSVTMLLAGALLGKYPYMPNGGNNLAAQYVAIIMMYLFTICFSISWGPCGWIYPAEIFPLRLRAKGTGLSTSANYLMNFVIGEITPVMLKNVTYGTYLLFFATNAVCAALCYFFYPETKGRSLEEMEILFGGDGAEAIARADMAASGNAAPLEEKSTANDVQQDKTETV</sequence>
<evidence type="ECO:0000256" key="3">
    <source>
        <dbReference type="ARBA" id="ARBA00022448"/>
    </source>
</evidence>
<dbReference type="SUPFAM" id="SSF103473">
    <property type="entry name" value="MFS general substrate transporter"/>
    <property type="match status" value="1"/>
</dbReference>
<evidence type="ECO:0000256" key="9">
    <source>
        <dbReference type="SAM" id="Phobius"/>
    </source>
</evidence>
<keyword evidence="6 9" id="KW-0472">Membrane</keyword>
<dbReference type="GO" id="GO:0016020">
    <property type="term" value="C:membrane"/>
    <property type="evidence" value="ECO:0007669"/>
    <property type="project" value="UniProtKB-SubCell"/>
</dbReference>
<feature type="transmembrane region" description="Helical" evidence="9">
    <location>
        <begin position="430"/>
        <end position="446"/>
    </location>
</feature>
<dbReference type="FunFam" id="1.20.1250.20:FF:000026">
    <property type="entry name" value="MFS quinate transporter QutD"/>
    <property type="match status" value="1"/>
</dbReference>
<feature type="transmembrane region" description="Helical" evidence="9">
    <location>
        <begin position="24"/>
        <end position="45"/>
    </location>
</feature>
<feature type="domain" description="Major facilitator superfamily (MFS) profile" evidence="10">
    <location>
        <begin position="28"/>
        <end position="476"/>
    </location>
</feature>
<reference evidence="11 12" key="1">
    <citation type="journal article" date="2017" name="Mycologia">
        <title>Bifiguratus adelaidae, gen. et sp. nov., a new member of Mucoromycotina in endophytic and soil-dwelling habitats.</title>
        <authorList>
            <person name="Torres-Cruz T.J."/>
            <person name="Billingsley Tobias T.L."/>
            <person name="Almatruk M."/>
            <person name="Hesse C."/>
            <person name="Kuske C.R."/>
            <person name="Desiro A."/>
            <person name="Benucci G.M."/>
            <person name="Bonito G."/>
            <person name="Stajich J.E."/>
            <person name="Dunlap C."/>
            <person name="Arnold A.E."/>
            <person name="Porras-Alfaro A."/>
        </authorList>
    </citation>
    <scope>NUCLEOTIDE SEQUENCE [LARGE SCALE GENOMIC DNA]</scope>
    <source>
        <strain evidence="11 12">AZ0501</strain>
    </source>
</reference>
<feature type="transmembrane region" description="Helical" evidence="9">
    <location>
        <begin position="65"/>
        <end position="86"/>
    </location>
</feature>
<dbReference type="NCBIfam" id="TIGR00879">
    <property type="entry name" value="SP"/>
    <property type="match status" value="1"/>
</dbReference>
<dbReference type="EMBL" id="MVBO01000001">
    <property type="protein sequence ID" value="OZJ06915.1"/>
    <property type="molecule type" value="Genomic_DNA"/>
</dbReference>
<comment type="subcellular location">
    <subcellularLocation>
        <location evidence="1">Membrane</location>
        <topology evidence="1">Multi-pass membrane protein</topology>
    </subcellularLocation>
</comment>
<dbReference type="InterPro" id="IPR005829">
    <property type="entry name" value="Sugar_transporter_CS"/>
</dbReference>
<evidence type="ECO:0000256" key="6">
    <source>
        <dbReference type="ARBA" id="ARBA00023136"/>
    </source>
</evidence>
<dbReference type="PANTHER" id="PTHR48022:SF11">
    <property type="entry name" value="MONOSACCHARIDE TRANSPORTER (HXT8), PUTATIVE (AFU_ORTHOLOGUE AFUA_2G08120)-RELATED"/>
    <property type="match status" value="1"/>
</dbReference>
<dbReference type="PRINTS" id="PR00171">
    <property type="entry name" value="SUGRTRNSPORT"/>
</dbReference>
<gene>
    <name evidence="11" type="ORF">BZG36_00080</name>
</gene>
<dbReference type="GO" id="GO:0005351">
    <property type="term" value="F:carbohydrate:proton symporter activity"/>
    <property type="evidence" value="ECO:0007669"/>
    <property type="project" value="TreeGrafter"/>
</dbReference>
<dbReference type="Pfam" id="PF00083">
    <property type="entry name" value="Sugar_tr"/>
    <property type="match status" value="1"/>
</dbReference>
<keyword evidence="4 9" id="KW-0812">Transmembrane</keyword>
<evidence type="ECO:0000256" key="7">
    <source>
        <dbReference type="RuleBase" id="RU003346"/>
    </source>
</evidence>
<keyword evidence="12" id="KW-1185">Reference proteome</keyword>
<accession>A0A261Y8G4</accession>
<evidence type="ECO:0000256" key="5">
    <source>
        <dbReference type="ARBA" id="ARBA00022989"/>
    </source>
</evidence>
<dbReference type="PROSITE" id="PS50850">
    <property type="entry name" value="MFS"/>
    <property type="match status" value="1"/>
</dbReference>
<dbReference type="InterPro" id="IPR005828">
    <property type="entry name" value="MFS_sugar_transport-like"/>
</dbReference>
<feature type="transmembrane region" description="Helical" evidence="9">
    <location>
        <begin position="321"/>
        <end position="342"/>
    </location>
</feature>
<keyword evidence="3 7" id="KW-0813">Transport</keyword>
<dbReference type="CDD" id="cd17356">
    <property type="entry name" value="MFS_HXT"/>
    <property type="match status" value="1"/>
</dbReference>
<evidence type="ECO:0000259" key="10">
    <source>
        <dbReference type="PROSITE" id="PS50850"/>
    </source>
</evidence>
<feature type="compositionally biased region" description="Basic and acidic residues" evidence="8">
    <location>
        <begin position="509"/>
        <end position="526"/>
    </location>
</feature>
<feature type="transmembrane region" description="Helical" evidence="9">
    <location>
        <begin position="351"/>
        <end position="374"/>
    </location>
</feature>
<evidence type="ECO:0000256" key="8">
    <source>
        <dbReference type="SAM" id="MobiDB-lite"/>
    </source>
</evidence>
<evidence type="ECO:0000313" key="12">
    <source>
        <dbReference type="Proteomes" id="UP000242875"/>
    </source>
</evidence>
<dbReference type="PROSITE" id="PS00217">
    <property type="entry name" value="SUGAR_TRANSPORT_2"/>
    <property type="match status" value="1"/>
</dbReference>
<comment type="caution">
    <text evidence="11">The sequence shown here is derived from an EMBL/GenBank/DDBJ whole genome shotgun (WGS) entry which is preliminary data.</text>
</comment>
<dbReference type="InterPro" id="IPR020846">
    <property type="entry name" value="MFS_dom"/>
</dbReference>
<feature type="transmembrane region" description="Helical" evidence="9">
    <location>
        <begin position="386"/>
        <end position="410"/>
    </location>
</feature>
<feature type="transmembrane region" description="Helical" evidence="9">
    <location>
        <begin position="155"/>
        <end position="175"/>
    </location>
</feature>
<feature type="transmembrane region" description="Helical" evidence="9">
    <location>
        <begin position="283"/>
        <end position="309"/>
    </location>
</feature>
<dbReference type="OrthoDB" id="4142200at2759"/>
<organism evidence="11 12">
    <name type="scientific">Bifiguratus adelaidae</name>
    <dbReference type="NCBI Taxonomy" id="1938954"/>
    <lineage>
        <taxon>Eukaryota</taxon>
        <taxon>Fungi</taxon>
        <taxon>Fungi incertae sedis</taxon>
        <taxon>Mucoromycota</taxon>
        <taxon>Mucoromycotina</taxon>
        <taxon>Endogonomycetes</taxon>
        <taxon>Endogonales</taxon>
        <taxon>Endogonales incertae sedis</taxon>
        <taxon>Bifiguratus</taxon>
    </lineage>
</organism>